<evidence type="ECO:0000313" key="2">
    <source>
        <dbReference type="Proteomes" id="UP000019491"/>
    </source>
</evidence>
<evidence type="ECO:0000313" key="1">
    <source>
        <dbReference type="EMBL" id="GAF45435.1"/>
    </source>
</evidence>
<sequence>MITDSDALTTADALTILDVPPKFDVTHWPRNVERHLGQTENPLHRAILKNYFRHLLLEVSGYWDQIIVPELTIDEPMYRVGDRGTMQVLTGKSAVEGFYRETFETKTNVMGARTMNMCVEDFGVTTEAVWTHVVPGEFLDDHDVDADPDAHYLMNHHIFQIFAYTKDAKLIGERIYDDAASYTYEKLAPEDVVTPELARKQLAPFLERATLD</sequence>
<comment type="caution">
    <text evidence="1">The sequence shown here is derived from an EMBL/GenBank/DDBJ whole genome shotgun (WGS) entry which is preliminary data.</text>
</comment>
<dbReference type="RefSeq" id="WP_037232007.1">
    <property type="nucleotide sequence ID" value="NZ_BAWF01000022.1"/>
</dbReference>
<name>X0R3E2_RHOWR</name>
<organism evidence="1 2">
    <name type="scientific">Rhodococcus wratislaviensis NBRC 100605</name>
    <dbReference type="NCBI Taxonomy" id="1219028"/>
    <lineage>
        <taxon>Bacteria</taxon>
        <taxon>Bacillati</taxon>
        <taxon>Actinomycetota</taxon>
        <taxon>Actinomycetes</taxon>
        <taxon>Mycobacteriales</taxon>
        <taxon>Nocardiaceae</taxon>
        <taxon>Rhodococcus</taxon>
    </lineage>
</organism>
<dbReference type="Proteomes" id="UP000019491">
    <property type="component" value="Unassembled WGS sequence"/>
</dbReference>
<reference evidence="1 2" key="1">
    <citation type="submission" date="2014-02" db="EMBL/GenBank/DDBJ databases">
        <title>Whole genome shotgun sequence of Rhodococcus wratislaviensis NBRC 100605.</title>
        <authorList>
            <person name="Hosoyama A."/>
            <person name="Tsuchikane K."/>
            <person name="Yoshida I."/>
            <person name="Ohji S."/>
            <person name="Ichikawa N."/>
            <person name="Yamazoe A."/>
            <person name="Fujita N."/>
        </authorList>
    </citation>
    <scope>NUCLEOTIDE SEQUENCE [LARGE SCALE GENOMIC DNA]</scope>
    <source>
        <strain evidence="1 2">NBRC 100605</strain>
    </source>
</reference>
<gene>
    <name evidence="1" type="ORF">RW1_022_00090</name>
</gene>
<dbReference type="OrthoDB" id="2375018at2"/>
<proteinExistence type="predicted"/>
<accession>X0R3E2</accession>
<dbReference type="EMBL" id="BAWF01000022">
    <property type="protein sequence ID" value="GAF45435.1"/>
    <property type="molecule type" value="Genomic_DNA"/>
</dbReference>
<keyword evidence="2" id="KW-1185">Reference proteome</keyword>
<dbReference type="AlphaFoldDB" id="X0R3E2"/>
<protein>
    <recommendedName>
        <fullName evidence="3">SnoaL-like domain-containing protein</fullName>
    </recommendedName>
</protein>
<evidence type="ECO:0008006" key="3">
    <source>
        <dbReference type="Google" id="ProtNLM"/>
    </source>
</evidence>